<dbReference type="Pfam" id="PF01895">
    <property type="entry name" value="PhoU"/>
    <property type="match status" value="1"/>
</dbReference>
<dbReference type="Pfam" id="PF02690">
    <property type="entry name" value="Na_Pi_cotrans"/>
    <property type="match status" value="2"/>
</dbReference>
<evidence type="ECO:0000256" key="5">
    <source>
        <dbReference type="ARBA" id="ARBA00023136"/>
    </source>
</evidence>
<dbReference type="InterPro" id="IPR003841">
    <property type="entry name" value="Na/Pi_transpt"/>
</dbReference>
<feature type="transmembrane region" description="Helical" evidence="6">
    <location>
        <begin position="46"/>
        <end position="69"/>
    </location>
</feature>
<evidence type="ECO:0000259" key="7">
    <source>
        <dbReference type="Pfam" id="PF01895"/>
    </source>
</evidence>
<feature type="transmembrane region" description="Helical" evidence="6">
    <location>
        <begin position="265"/>
        <end position="289"/>
    </location>
</feature>
<evidence type="ECO:0000313" key="8">
    <source>
        <dbReference type="EMBL" id="MFD2277347.1"/>
    </source>
</evidence>
<feature type="transmembrane region" description="Helical" evidence="6">
    <location>
        <begin position="76"/>
        <end position="100"/>
    </location>
</feature>
<organism evidence="8 9">
    <name type="scientific">Rubritalea spongiae</name>
    <dbReference type="NCBI Taxonomy" id="430797"/>
    <lineage>
        <taxon>Bacteria</taxon>
        <taxon>Pseudomonadati</taxon>
        <taxon>Verrucomicrobiota</taxon>
        <taxon>Verrucomicrobiia</taxon>
        <taxon>Verrucomicrobiales</taxon>
        <taxon>Rubritaleaceae</taxon>
        <taxon>Rubritalea</taxon>
    </lineage>
</organism>
<dbReference type="NCBIfam" id="NF037997">
    <property type="entry name" value="Na_Pi_symport"/>
    <property type="match status" value="1"/>
</dbReference>
<keyword evidence="9" id="KW-1185">Reference proteome</keyword>
<dbReference type="InterPro" id="IPR026022">
    <property type="entry name" value="PhoU_dom"/>
</dbReference>
<feature type="transmembrane region" description="Helical" evidence="6">
    <location>
        <begin position="204"/>
        <end position="220"/>
    </location>
</feature>
<keyword evidence="5 6" id="KW-0472">Membrane</keyword>
<evidence type="ECO:0000256" key="2">
    <source>
        <dbReference type="ARBA" id="ARBA00022475"/>
    </source>
</evidence>
<protein>
    <submittedName>
        <fullName evidence="8">Na/Pi cotransporter family protein</fullName>
    </submittedName>
</protein>
<sequence>MLTLLTILGALGIFLYGMKVMSEGIQKVAGNGMRRALATMTKNRFSAVLTGLFTTSLVQSSSATTVLVVSFVNAGLLTLIESIGVIMGANLGTTITAWIVATIGKFSVSKVALPIIGIGLPMFFASKGKWKSYGEVFIGFGLLFFGLGELKAAVPDLKGAVNSGDMATIELLQSIVTWIQGTGFASVILFMIAGIFLTLTVQSSSAAMAITITFAMNGWLGDDPLVAFRNSAAIVLGENIGTTITAWLASLGANINARRAARAHLIFNMIGVVWMLVIFNLFTGFVWSFADLLPDSLKSAKQDFGKSEVAFATAVFHTSFNLINIAMLVWFVPQIAKLVEHLIKDTDDAEAAPNRLKYISQSLVDLGELNIVEAERAVSSLANHCSEMFRGYIHVFENPEEDMGEQVKKLKAMEDEADLMMHDITEYLVSCTSQETSPHLSERITGLLRITAELEECSDAIYRLIKLAERKYKKGRLFSSEQSGSIRELANQIGEYLAFTEESLLKPSSSEMTEKAEQFREEVSALTKNFNKAAMKRMPKGNVKVEMLNIDTNNQLNVIANHLLHVNQTAAEVSPVM</sequence>
<dbReference type="InterPro" id="IPR038078">
    <property type="entry name" value="PhoU-like_sf"/>
</dbReference>
<evidence type="ECO:0000256" key="4">
    <source>
        <dbReference type="ARBA" id="ARBA00022989"/>
    </source>
</evidence>
<dbReference type="Proteomes" id="UP001597297">
    <property type="component" value="Unassembled WGS sequence"/>
</dbReference>
<keyword evidence="2" id="KW-1003">Cell membrane</keyword>
<keyword evidence="3 6" id="KW-0812">Transmembrane</keyword>
<comment type="caution">
    <text evidence="8">The sequence shown here is derived from an EMBL/GenBank/DDBJ whole genome shotgun (WGS) entry which is preliminary data.</text>
</comment>
<gene>
    <name evidence="8" type="ORF">ACFSQZ_12775</name>
</gene>
<evidence type="ECO:0000256" key="3">
    <source>
        <dbReference type="ARBA" id="ARBA00022692"/>
    </source>
</evidence>
<evidence type="ECO:0000313" key="9">
    <source>
        <dbReference type="Proteomes" id="UP001597297"/>
    </source>
</evidence>
<dbReference type="EMBL" id="JBHUJC010000041">
    <property type="protein sequence ID" value="MFD2277347.1"/>
    <property type="molecule type" value="Genomic_DNA"/>
</dbReference>
<evidence type="ECO:0000256" key="6">
    <source>
        <dbReference type="SAM" id="Phobius"/>
    </source>
</evidence>
<keyword evidence="4 6" id="KW-1133">Transmembrane helix</keyword>
<accession>A0ABW5E4R6</accession>
<dbReference type="NCBIfam" id="TIGR00704">
    <property type="entry name" value="NaPi_cotrn_rel"/>
    <property type="match status" value="1"/>
</dbReference>
<dbReference type="SUPFAM" id="SSF109755">
    <property type="entry name" value="PhoU-like"/>
    <property type="match status" value="1"/>
</dbReference>
<feature type="transmembrane region" description="Helical" evidence="6">
    <location>
        <begin position="309"/>
        <end position="332"/>
    </location>
</feature>
<proteinExistence type="predicted"/>
<feature type="transmembrane region" description="Helical" evidence="6">
    <location>
        <begin position="232"/>
        <end position="253"/>
    </location>
</feature>
<dbReference type="Gene3D" id="1.20.58.220">
    <property type="entry name" value="Phosphate transport system protein phou homolog 2, domain 2"/>
    <property type="match status" value="1"/>
</dbReference>
<feature type="domain" description="PhoU" evidence="7">
    <location>
        <begin position="379"/>
        <end position="465"/>
    </location>
</feature>
<reference evidence="9" key="1">
    <citation type="journal article" date="2019" name="Int. J. Syst. Evol. Microbiol.">
        <title>The Global Catalogue of Microorganisms (GCM) 10K type strain sequencing project: providing services to taxonomists for standard genome sequencing and annotation.</title>
        <authorList>
            <consortium name="The Broad Institute Genomics Platform"/>
            <consortium name="The Broad Institute Genome Sequencing Center for Infectious Disease"/>
            <person name="Wu L."/>
            <person name="Ma J."/>
        </authorList>
    </citation>
    <scope>NUCLEOTIDE SEQUENCE [LARGE SCALE GENOMIC DNA]</scope>
    <source>
        <strain evidence="9">JCM 16545</strain>
    </source>
</reference>
<dbReference type="PANTHER" id="PTHR10010">
    <property type="entry name" value="SOLUTE CARRIER FAMILY 34 SODIUM PHOSPHATE , MEMBER 2-RELATED"/>
    <property type="match status" value="1"/>
</dbReference>
<feature type="transmembrane region" description="Helical" evidence="6">
    <location>
        <begin position="175"/>
        <end position="197"/>
    </location>
</feature>
<feature type="transmembrane region" description="Helical" evidence="6">
    <location>
        <begin position="106"/>
        <end position="124"/>
    </location>
</feature>
<name>A0ABW5E4R6_9BACT</name>
<evidence type="ECO:0000256" key="1">
    <source>
        <dbReference type="ARBA" id="ARBA00004651"/>
    </source>
</evidence>
<comment type="subcellular location">
    <subcellularLocation>
        <location evidence="1">Cell membrane</location>
        <topology evidence="1">Multi-pass membrane protein</topology>
    </subcellularLocation>
</comment>
<dbReference type="PANTHER" id="PTHR10010:SF46">
    <property type="entry name" value="SODIUM-DEPENDENT PHOSPHATE TRANSPORT PROTEIN 2B"/>
    <property type="match status" value="1"/>
</dbReference>
<dbReference type="InterPro" id="IPR004633">
    <property type="entry name" value="NaPi_cotrn-rel/YqeW-like"/>
</dbReference>
<dbReference type="RefSeq" id="WP_377093868.1">
    <property type="nucleotide sequence ID" value="NZ_JBHSJM010000001.1"/>
</dbReference>